<keyword evidence="3" id="KW-1185">Reference proteome</keyword>
<dbReference type="EMBL" id="RMBX01000002">
    <property type="protein sequence ID" value="RPD42486.1"/>
    <property type="molecule type" value="Genomic_DNA"/>
</dbReference>
<comment type="caution">
    <text evidence="2">The sequence shown here is derived from an EMBL/GenBank/DDBJ whole genome shotgun (WGS) entry which is preliminary data.</text>
</comment>
<evidence type="ECO:0000313" key="3">
    <source>
        <dbReference type="Proteomes" id="UP000279089"/>
    </source>
</evidence>
<feature type="transmembrane region" description="Helical" evidence="1">
    <location>
        <begin position="16"/>
        <end position="39"/>
    </location>
</feature>
<protein>
    <submittedName>
        <fullName evidence="2">Alanyl-tRNA synthetase</fullName>
    </submittedName>
</protein>
<keyword evidence="1" id="KW-1133">Transmembrane helix</keyword>
<dbReference type="OrthoDB" id="1265103at2"/>
<dbReference type="Proteomes" id="UP000279089">
    <property type="component" value="Unassembled WGS sequence"/>
</dbReference>
<organism evidence="2 3">
    <name type="scientific">Chitinophaga barathri</name>
    <dbReference type="NCBI Taxonomy" id="1647451"/>
    <lineage>
        <taxon>Bacteria</taxon>
        <taxon>Pseudomonadati</taxon>
        <taxon>Bacteroidota</taxon>
        <taxon>Chitinophagia</taxon>
        <taxon>Chitinophagales</taxon>
        <taxon>Chitinophagaceae</taxon>
        <taxon>Chitinophaga</taxon>
    </lineage>
</organism>
<evidence type="ECO:0000313" key="2">
    <source>
        <dbReference type="EMBL" id="RPD42486.1"/>
    </source>
</evidence>
<dbReference type="GO" id="GO:0004812">
    <property type="term" value="F:aminoacyl-tRNA ligase activity"/>
    <property type="evidence" value="ECO:0007669"/>
    <property type="project" value="UniProtKB-KW"/>
</dbReference>
<gene>
    <name evidence="2" type="ORF">EG028_04740</name>
</gene>
<keyword evidence="2" id="KW-0436">Ligase</keyword>
<keyword evidence="1" id="KW-0472">Membrane</keyword>
<sequence>MKETLKPRIIKWLKRLGFWGFIFFLVKGLVWLAVIYWLAK</sequence>
<dbReference type="AlphaFoldDB" id="A0A3N4MK90"/>
<keyword evidence="2" id="KW-0030">Aminoacyl-tRNA synthetase</keyword>
<dbReference type="RefSeq" id="WP_120515368.1">
    <property type="nucleotide sequence ID" value="NZ_QXZY01000003.1"/>
</dbReference>
<reference evidence="3" key="1">
    <citation type="submission" date="2018-11" db="EMBL/GenBank/DDBJ databases">
        <title>Chitinophaga lutea sp.nov., isolate from arsenic contaminated soil.</title>
        <authorList>
            <person name="Zong Y."/>
        </authorList>
    </citation>
    <scope>NUCLEOTIDE SEQUENCE [LARGE SCALE GENOMIC DNA]</scope>
    <source>
        <strain evidence="3">YLT18</strain>
    </source>
</reference>
<evidence type="ECO:0000256" key="1">
    <source>
        <dbReference type="SAM" id="Phobius"/>
    </source>
</evidence>
<keyword evidence="1" id="KW-0812">Transmembrane</keyword>
<proteinExistence type="predicted"/>
<accession>A0A3N4MK90</accession>
<name>A0A3N4MK90_9BACT</name>